<keyword evidence="4 5" id="KW-0808">Transferase</keyword>
<dbReference type="InterPro" id="IPR036969">
    <property type="entry name" value="Citrate_synthase_sf"/>
</dbReference>
<gene>
    <name evidence="6" type="ORF">K0U00_28600</name>
</gene>
<reference evidence="6 7" key="1">
    <citation type="submission" date="2021-07" db="EMBL/GenBank/DDBJ databases">
        <title>Paenibacillus radiodurans sp. nov., isolated from the southeastern edge of Tengger Desert.</title>
        <authorList>
            <person name="Zhang G."/>
        </authorList>
    </citation>
    <scope>NUCLEOTIDE SEQUENCE [LARGE SCALE GENOMIC DNA]</scope>
    <source>
        <strain evidence="6 7">CCM 7311</strain>
    </source>
</reference>
<sequence length="114" mass="12932">GFGHRIYKRLDPRAEALREVTGAMAGIDEWFDLALYTEQTAIRLLAEYKPGRGIYTNVEFYAAALMRSLQMPDLLFTPTFTAARVVGWTAHVLEQSGHNRIFRPQSNYVGPMPI</sequence>
<proteinExistence type="inferred from homology"/>
<dbReference type="EMBL" id="JAHZIK010001038">
    <property type="protein sequence ID" value="MBW7458008.1"/>
    <property type="molecule type" value="Genomic_DNA"/>
</dbReference>
<dbReference type="Pfam" id="PF00285">
    <property type="entry name" value="Citrate_synt"/>
    <property type="match status" value="1"/>
</dbReference>
<evidence type="ECO:0000256" key="3">
    <source>
        <dbReference type="ARBA" id="ARBA00012972"/>
    </source>
</evidence>
<comment type="pathway">
    <text evidence="1">Carbohydrate metabolism; tricarboxylic acid cycle; isocitrate from oxaloacetate: step 1/2.</text>
</comment>
<dbReference type="InterPro" id="IPR019810">
    <property type="entry name" value="Citrate_synthase_AS"/>
</dbReference>
<protein>
    <recommendedName>
        <fullName evidence="3">citrate synthase (unknown stereospecificity)</fullName>
        <ecNumber evidence="3">2.3.3.16</ecNumber>
    </recommendedName>
</protein>
<dbReference type="InterPro" id="IPR016143">
    <property type="entry name" value="Citrate_synth-like_sm_a-sub"/>
</dbReference>
<dbReference type="EC" id="2.3.3.16" evidence="3"/>
<comment type="caution">
    <text evidence="6">The sequence shown here is derived from an EMBL/GenBank/DDBJ whole genome shotgun (WGS) entry which is preliminary data.</text>
</comment>
<evidence type="ECO:0000313" key="7">
    <source>
        <dbReference type="Proteomes" id="UP001519887"/>
    </source>
</evidence>
<evidence type="ECO:0000313" key="6">
    <source>
        <dbReference type="EMBL" id="MBW7458008.1"/>
    </source>
</evidence>
<dbReference type="InterPro" id="IPR002020">
    <property type="entry name" value="Citrate_synthase"/>
</dbReference>
<accession>A0ABS7CAV4</accession>
<keyword evidence="7" id="KW-1185">Reference proteome</keyword>
<name>A0ABS7CAV4_9BACL</name>
<evidence type="ECO:0000256" key="2">
    <source>
        <dbReference type="ARBA" id="ARBA00010566"/>
    </source>
</evidence>
<dbReference type="Gene3D" id="1.10.230.10">
    <property type="entry name" value="Cytochrome P450-Terp, domain 2"/>
    <property type="match status" value="1"/>
</dbReference>
<dbReference type="PANTHER" id="PTHR42871">
    <property type="entry name" value="CITRATE SYNTHASE"/>
    <property type="match status" value="1"/>
</dbReference>
<feature type="non-terminal residue" evidence="6">
    <location>
        <position position="1"/>
    </location>
</feature>
<dbReference type="PANTHER" id="PTHR42871:SF1">
    <property type="entry name" value="CITRATE SYNTHASE"/>
    <property type="match status" value="1"/>
</dbReference>
<dbReference type="PRINTS" id="PR00143">
    <property type="entry name" value="CITRTSNTHASE"/>
</dbReference>
<evidence type="ECO:0000256" key="5">
    <source>
        <dbReference type="RuleBase" id="RU003406"/>
    </source>
</evidence>
<evidence type="ECO:0000256" key="4">
    <source>
        <dbReference type="ARBA" id="ARBA00022679"/>
    </source>
</evidence>
<dbReference type="PROSITE" id="PS00480">
    <property type="entry name" value="CITRATE_SYNTHASE"/>
    <property type="match status" value="1"/>
</dbReference>
<dbReference type="Proteomes" id="UP001519887">
    <property type="component" value="Unassembled WGS sequence"/>
</dbReference>
<organism evidence="6 7">
    <name type="scientific">Paenibacillus sepulcri</name>
    <dbReference type="NCBI Taxonomy" id="359917"/>
    <lineage>
        <taxon>Bacteria</taxon>
        <taxon>Bacillati</taxon>
        <taxon>Bacillota</taxon>
        <taxon>Bacilli</taxon>
        <taxon>Bacillales</taxon>
        <taxon>Paenibacillaceae</taxon>
        <taxon>Paenibacillus</taxon>
    </lineage>
</organism>
<evidence type="ECO:0000256" key="1">
    <source>
        <dbReference type="ARBA" id="ARBA00004751"/>
    </source>
</evidence>
<comment type="similarity">
    <text evidence="2 5">Belongs to the citrate synthase family.</text>
</comment>
<dbReference type="SUPFAM" id="SSF48256">
    <property type="entry name" value="Citrate synthase"/>
    <property type="match status" value="1"/>
</dbReference>